<feature type="compositionally biased region" description="Basic and acidic residues" evidence="1">
    <location>
        <begin position="77"/>
        <end position="113"/>
    </location>
</feature>
<evidence type="ECO:0000313" key="3">
    <source>
        <dbReference type="Proteomes" id="UP000325081"/>
    </source>
</evidence>
<dbReference type="AlphaFoldDB" id="A0A5A7Q6D3"/>
<sequence length="142" mass="16056">MEATRCSDGRRRVDAVVVRGETTLRRWTKARRCCGGEQRQGAATIRDESTQWWSEARRLGGAAVVEWQNGAVTAAADECRERDDKDSWTSRPLKADERDGRRLAAGKEAESRRLQLPRPRSRGSRTCLQCSMVMLYLQSTPS</sequence>
<proteinExistence type="predicted"/>
<dbReference type="Proteomes" id="UP000325081">
    <property type="component" value="Unassembled WGS sequence"/>
</dbReference>
<evidence type="ECO:0000313" key="2">
    <source>
        <dbReference type="EMBL" id="GER40496.1"/>
    </source>
</evidence>
<keyword evidence="3" id="KW-1185">Reference proteome</keyword>
<name>A0A5A7Q6D3_STRAF</name>
<protein>
    <submittedName>
        <fullName evidence="2">Cytochrome P450</fullName>
    </submittedName>
</protein>
<comment type="caution">
    <text evidence="2">The sequence shown here is derived from an EMBL/GenBank/DDBJ whole genome shotgun (WGS) entry which is preliminary data.</text>
</comment>
<evidence type="ECO:0000256" key="1">
    <source>
        <dbReference type="SAM" id="MobiDB-lite"/>
    </source>
</evidence>
<organism evidence="2 3">
    <name type="scientific">Striga asiatica</name>
    <name type="common">Asiatic witchweed</name>
    <name type="synonym">Buchnera asiatica</name>
    <dbReference type="NCBI Taxonomy" id="4170"/>
    <lineage>
        <taxon>Eukaryota</taxon>
        <taxon>Viridiplantae</taxon>
        <taxon>Streptophyta</taxon>
        <taxon>Embryophyta</taxon>
        <taxon>Tracheophyta</taxon>
        <taxon>Spermatophyta</taxon>
        <taxon>Magnoliopsida</taxon>
        <taxon>eudicotyledons</taxon>
        <taxon>Gunneridae</taxon>
        <taxon>Pentapetalae</taxon>
        <taxon>asterids</taxon>
        <taxon>lamiids</taxon>
        <taxon>Lamiales</taxon>
        <taxon>Orobanchaceae</taxon>
        <taxon>Buchnereae</taxon>
        <taxon>Striga</taxon>
    </lineage>
</organism>
<accession>A0A5A7Q6D3</accession>
<gene>
    <name evidence="2" type="ORF">STAS_17173</name>
</gene>
<feature type="region of interest" description="Disordered" evidence="1">
    <location>
        <begin position="76"/>
        <end position="124"/>
    </location>
</feature>
<reference evidence="3" key="1">
    <citation type="journal article" date="2019" name="Curr. Biol.">
        <title>Genome Sequence of Striga asiatica Provides Insight into the Evolution of Plant Parasitism.</title>
        <authorList>
            <person name="Yoshida S."/>
            <person name="Kim S."/>
            <person name="Wafula E.K."/>
            <person name="Tanskanen J."/>
            <person name="Kim Y.M."/>
            <person name="Honaas L."/>
            <person name="Yang Z."/>
            <person name="Spallek T."/>
            <person name="Conn C.E."/>
            <person name="Ichihashi Y."/>
            <person name="Cheong K."/>
            <person name="Cui S."/>
            <person name="Der J.P."/>
            <person name="Gundlach H."/>
            <person name="Jiao Y."/>
            <person name="Hori C."/>
            <person name="Ishida J.K."/>
            <person name="Kasahara H."/>
            <person name="Kiba T."/>
            <person name="Kim M.S."/>
            <person name="Koo N."/>
            <person name="Laohavisit A."/>
            <person name="Lee Y.H."/>
            <person name="Lumba S."/>
            <person name="McCourt P."/>
            <person name="Mortimer J.C."/>
            <person name="Mutuku J.M."/>
            <person name="Nomura T."/>
            <person name="Sasaki-Sekimoto Y."/>
            <person name="Seto Y."/>
            <person name="Wang Y."/>
            <person name="Wakatake T."/>
            <person name="Sakakibara H."/>
            <person name="Demura T."/>
            <person name="Yamaguchi S."/>
            <person name="Yoneyama K."/>
            <person name="Manabe R.I."/>
            <person name="Nelson D.C."/>
            <person name="Schulman A.H."/>
            <person name="Timko M.P."/>
            <person name="dePamphilis C.W."/>
            <person name="Choi D."/>
            <person name="Shirasu K."/>
        </authorList>
    </citation>
    <scope>NUCLEOTIDE SEQUENCE [LARGE SCALE GENOMIC DNA]</scope>
    <source>
        <strain evidence="3">cv. UVA1</strain>
    </source>
</reference>
<dbReference type="EMBL" id="BKCP01005905">
    <property type="protein sequence ID" value="GER40496.1"/>
    <property type="molecule type" value="Genomic_DNA"/>
</dbReference>